<dbReference type="EMBL" id="NPBQ01000148">
    <property type="protein sequence ID" value="PAD80643.1"/>
    <property type="molecule type" value="Genomic_DNA"/>
</dbReference>
<sequence>MSIEKNYSIGEFAKLTGVTERTLRHYDQMELLKPSGYTEHEHRIYNNNSIAQLQKILLLKFLDLSLGEISEYLKQPEQNLAMTLVNYAQMLEEKRKQIGNGFTSHYPRSKYRFRTRTRQSRFVACTHSCFEK</sequence>
<dbReference type="AlphaFoldDB" id="A0A268F5J9"/>
<proteinExistence type="predicted"/>
<reference evidence="1 2" key="1">
    <citation type="submission" date="2017-07" db="EMBL/GenBank/DDBJ databases">
        <title>Isolation and whole genome analysis of endospore-forming bacteria from heroin.</title>
        <authorList>
            <person name="Kalinowski J."/>
            <person name="Ahrens B."/>
            <person name="Al-Dilaimi A."/>
            <person name="Winkler A."/>
            <person name="Wibberg D."/>
            <person name="Schleenbecker U."/>
            <person name="Ruckert C."/>
            <person name="Wolfel R."/>
            <person name="Grass G."/>
        </authorList>
    </citation>
    <scope>NUCLEOTIDE SEQUENCE [LARGE SCALE GENOMIC DNA]</scope>
    <source>
        <strain evidence="1 2">7521-2</strain>
    </source>
</reference>
<dbReference type="KEGG" id="bcir:C2I06_10405"/>
<dbReference type="RefSeq" id="WP_095334338.1">
    <property type="nucleotide sequence ID" value="NZ_CP026031.1"/>
</dbReference>
<dbReference type="SUPFAM" id="SSF46955">
    <property type="entry name" value="Putative DNA-binding domain"/>
    <property type="match status" value="1"/>
</dbReference>
<dbReference type="InterPro" id="IPR047057">
    <property type="entry name" value="MerR_fam"/>
</dbReference>
<dbReference type="InterPro" id="IPR000551">
    <property type="entry name" value="MerR-type_HTH_dom"/>
</dbReference>
<dbReference type="GO" id="GO:0003700">
    <property type="term" value="F:DNA-binding transcription factor activity"/>
    <property type="evidence" value="ECO:0007669"/>
    <property type="project" value="InterPro"/>
</dbReference>
<evidence type="ECO:0000313" key="1">
    <source>
        <dbReference type="EMBL" id="PAD80643.1"/>
    </source>
</evidence>
<dbReference type="Gene3D" id="1.10.1660.10">
    <property type="match status" value="1"/>
</dbReference>
<evidence type="ECO:0000313" key="2">
    <source>
        <dbReference type="Proteomes" id="UP000216961"/>
    </source>
</evidence>
<gene>
    <name evidence="1" type="ORF">CHH57_24085</name>
</gene>
<dbReference type="Pfam" id="PF13411">
    <property type="entry name" value="MerR_1"/>
    <property type="match status" value="1"/>
</dbReference>
<name>A0A268F5J9_NIACI</name>
<organism evidence="1 2">
    <name type="scientific">Niallia circulans</name>
    <name type="common">Bacillus circulans</name>
    <dbReference type="NCBI Taxonomy" id="1397"/>
    <lineage>
        <taxon>Bacteria</taxon>
        <taxon>Bacillati</taxon>
        <taxon>Bacillota</taxon>
        <taxon>Bacilli</taxon>
        <taxon>Bacillales</taxon>
        <taxon>Bacillaceae</taxon>
        <taxon>Niallia</taxon>
    </lineage>
</organism>
<dbReference type="PANTHER" id="PTHR30204:SF96">
    <property type="entry name" value="CHROMOSOME-ANCHORING PROTEIN RACA"/>
    <property type="match status" value="1"/>
</dbReference>
<dbReference type="PANTHER" id="PTHR30204">
    <property type="entry name" value="REDOX-CYCLING DRUG-SENSING TRANSCRIPTIONAL ACTIVATOR SOXR"/>
    <property type="match status" value="1"/>
</dbReference>
<dbReference type="GO" id="GO:0003677">
    <property type="term" value="F:DNA binding"/>
    <property type="evidence" value="ECO:0007669"/>
    <property type="project" value="InterPro"/>
</dbReference>
<comment type="caution">
    <text evidence="1">The sequence shown here is derived from an EMBL/GenBank/DDBJ whole genome shotgun (WGS) entry which is preliminary data.</text>
</comment>
<dbReference type="InterPro" id="IPR009061">
    <property type="entry name" value="DNA-bd_dom_put_sf"/>
</dbReference>
<dbReference type="PROSITE" id="PS50937">
    <property type="entry name" value="HTH_MERR_2"/>
    <property type="match status" value="1"/>
</dbReference>
<dbReference type="CDD" id="cd01106">
    <property type="entry name" value="HTH_TipAL-Mta"/>
    <property type="match status" value="1"/>
</dbReference>
<protein>
    <submittedName>
        <fullName evidence="1">Uncharacterized protein</fullName>
    </submittedName>
</protein>
<dbReference type="Proteomes" id="UP000216961">
    <property type="component" value="Unassembled WGS sequence"/>
</dbReference>
<accession>A0A268F5J9</accession>
<dbReference type="SMART" id="SM00422">
    <property type="entry name" value="HTH_MERR"/>
    <property type="match status" value="1"/>
</dbReference>